<proteinExistence type="predicted"/>
<reference evidence="1" key="1">
    <citation type="submission" date="2019-08" db="EMBL/GenBank/DDBJ databases">
        <authorList>
            <person name="Kucharzyk K."/>
            <person name="Murdoch R.W."/>
            <person name="Higgins S."/>
            <person name="Loffler F."/>
        </authorList>
    </citation>
    <scope>NUCLEOTIDE SEQUENCE</scope>
</reference>
<organism evidence="1">
    <name type="scientific">bioreactor metagenome</name>
    <dbReference type="NCBI Taxonomy" id="1076179"/>
    <lineage>
        <taxon>unclassified sequences</taxon>
        <taxon>metagenomes</taxon>
        <taxon>ecological metagenomes</taxon>
    </lineage>
</organism>
<accession>A0A645CVH6</accession>
<dbReference type="AlphaFoldDB" id="A0A645CVH6"/>
<name>A0A645CVH6_9ZZZZ</name>
<evidence type="ECO:0000313" key="1">
    <source>
        <dbReference type="EMBL" id="MPM81136.1"/>
    </source>
</evidence>
<sequence length="81" mass="9414">MNYVPRKWKGWDFSLRVLDILGSNVEGLDTRAFNKNGDEIFYQETDYFRKGGIFEAGINYTFNNKGKSAKKLDSTFGKEQF</sequence>
<comment type="caution">
    <text evidence="1">The sequence shown here is derived from an EMBL/GenBank/DDBJ whole genome shotgun (WGS) entry which is preliminary data.</text>
</comment>
<dbReference type="EMBL" id="VSSQ01030569">
    <property type="protein sequence ID" value="MPM81136.1"/>
    <property type="molecule type" value="Genomic_DNA"/>
</dbReference>
<gene>
    <name evidence="1" type="ORF">SDC9_128188</name>
</gene>
<protein>
    <submittedName>
        <fullName evidence="1">Uncharacterized protein</fullName>
    </submittedName>
</protein>